<evidence type="ECO:0000313" key="3">
    <source>
        <dbReference type="EMBL" id="KKR29896.1"/>
    </source>
</evidence>
<keyword evidence="1" id="KW-0812">Transmembrane</keyword>
<keyword evidence="1" id="KW-0472">Membrane</keyword>
<gene>
    <name evidence="3" type="ORF">UT61_C0019G0013</name>
</gene>
<dbReference type="InterPro" id="IPR043993">
    <property type="entry name" value="T4SS_pilin"/>
</dbReference>
<organism evidence="3 4">
    <name type="scientific">Candidatus Woesebacteria bacterium GW2011_GWA1_39_8</name>
    <dbReference type="NCBI Taxonomy" id="1618552"/>
    <lineage>
        <taxon>Bacteria</taxon>
        <taxon>Candidatus Woeseibacteriota</taxon>
    </lineage>
</organism>
<dbReference type="AlphaFoldDB" id="A0A0G0PXN5"/>
<feature type="chain" id="PRO_5002533927" evidence="2">
    <location>
        <begin position="21"/>
        <end position="113"/>
    </location>
</feature>
<proteinExistence type="predicted"/>
<reference evidence="3 4" key="1">
    <citation type="journal article" date="2015" name="Nature">
        <title>rRNA introns, odd ribosomes, and small enigmatic genomes across a large radiation of phyla.</title>
        <authorList>
            <person name="Brown C.T."/>
            <person name="Hug L.A."/>
            <person name="Thomas B.C."/>
            <person name="Sharon I."/>
            <person name="Castelle C.J."/>
            <person name="Singh A."/>
            <person name="Wilkins M.J."/>
            <person name="Williams K.H."/>
            <person name="Banfield J.F."/>
        </authorList>
    </citation>
    <scope>NUCLEOTIDE SEQUENCE [LARGE SCALE GENOMIC DNA]</scope>
</reference>
<evidence type="ECO:0000256" key="2">
    <source>
        <dbReference type="SAM" id="SignalP"/>
    </source>
</evidence>
<feature type="transmembrane region" description="Helical" evidence="1">
    <location>
        <begin position="36"/>
        <end position="62"/>
    </location>
</feature>
<keyword evidence="2" id="KW-0732">Signal</keyword>
<evidence type="ECO:0000256" key="1">
    <source>
        <dbReference type="SAM" id="Phobius"/>
    </source>
</evidence>
<evidence type="ECO:0000313" key="4">
    <source>
        <dbReference type="Proteomes" id="UP000034793"/>
    </source>
</evidence>
<keyword evidence="1" id="KW-1133">Transmembrane helix</keyword>
<dbReference type="Proteomes" id="UP000034793">
    <property type="component" value="Unassembled WGS sequence"/>
</dbReference>
<accession>A0A0G0PXN5</accession>
<name>A0A0G0PXN5_9BACT</name>
<dbReference type="Pfam" id="PF18895">
    <property type="entry name" value="T4SS_pilin"/>
    <property type="match status" value="1"/>
</dbReference>
<sequence>MFKKISLTFALIALPIFANAQFILTEALLSNLKDNIVVRILVPLAFTLAVLFFFWGVAKYIWSSGGDKDEGKKIMYWGVIALFVMSSVWGLVAFMQRELTIPTGTTGTIPTIK</sequence>
<comment type="caution">
    <text evidence="3">The sequence shown here is derived from an EMBL/GenBank/DDBJ whole genome shotgun (WGS) entry which is preliminary data.</text>
</comment>
<dbReference type="EMBL" id="LBXL01000019">
    <property type="protein sequence ID" value="KKR29896.1"/>
    <property type="molecule type" value="Genomic_DNA"/>
</dbReference>
<protein>
    <submittedName>
        <fullName evidence="3">Uncharacterized protein</fullName>
    </submittedName>
</protein>
<feature type="transmembrane region" description="Helical" evidence="1">
    <location>
        <begin position="74"/>
        <end position="95"/>
    </location>
</feature>
<feature type="signal peptide" evidence="2">
    <location>
        <begin position="1"/>
        <end position="20"/>
    </location>
</feature>